<reference evidence="1 2" key="1">
    <citation type="submission" date="2018-07" db="EMBL/GenBank/DDBJ databases">
        <title>Mechanisms of high-level aminoglycoside resistance among Gram-negative pathogens in Brazil.</title>
        <authorList>
            <person name="Ballaben A.S."/>
            <person name="Darini A.L.C."/>
            <person name="Doi Y."/>
        </authorList>
    </citation>
    <scope>NUCLEOTIDE SEQUENCE [LARGE SCALE GENOMIC DNA]</scope>
    <source>
        <strain evidence="1 2">B2-305</strain>
    </source>
</reference>
<sequence length="66" mass="7765">MPEFRPCPACRGYDLERRWCHVCDGRGVVDVEAQQKERAEMVKLLRAAGIEVRDQPWTTTTKPYWQ</sequence>
<accession>A0A367M645</accession>
<evidence type="ECO:0000313" key="2">
    <source>
        <dbReference type="Proteomes" id="UP000253594"/>
    </source>
</evidence>
<dbReference type="AlphaFoldDB" id="A0A367M645"/>
<organism evidence="1 2">
    <name type="scientific">Pseudomonas aeruginosa</name>
    <dbReference type="NCBI Taxonomy" id="287"/>
    <lineage>
        <taxon>Bacteria</taxon>
        <taxon>Pseudomonadati</taxon>
        <taxon>Pseudomonadota</taxon>
        <taxon>Gammaproteobacteria</taxon>
        <taxon>Pseudomonadales</taxon>
        <taxon>Pseudomonadaceae</taxon>
        <taxon>Pseudomonas</taxon>
    </lineage>
</organism>
<dbReference type="Proteomes" id="UP000253594">
    <property type="component" value="Unassembled WGS sequence"/>
</dbReference>
<gene>
    <name evidence="1" type="ORF">DT376_21445</name>
</gene>
<dbReference type="InterPro" id="IPR036410">
    <property type="entry name" value="HSP_DnaJ_Cys-rich_dom_sf"/>
</dbReference>
<name>A0A367M645_PSEAI</name>
<evidence type="ECO:0000313" key="1">
    <source>
        <dbReference type="EMBL" id="RCI72868.1"/>
    </source>
</evidence>
<comment type="caution">
    <text evidence="1">The sequence shown here is derived from an EMBL/GenBank/DDBJ whole genome shotgun (WGS) entry which is preliminary data.</text>
</comment>
<proteinExistence type="predicted"/>
<dbReference type="EMBL" id="QORE01000794">
    <property type="protein sequence ID" value="RCI72868.1"/>
    <property type="molecule type" value="Genomic_DNA"/>
</dbReference>
<dbReference type="SUPFAM" id="SSF57938">
    <property type="entry name" value="DnaJ/Hsp40 cysteine-rich domain"/>
    <property type="match status" value="1"/>
</dbReference>
<protein>
    <submittedName>
        <fullName evidence="1">Uncharacterized protein</fullName>
    </submittedName>
</protein>